<accession>A0A238FFU4</accession>
<name>A0A238FFU4_9BASI</name>
<evidence type="ECO:0000313" key="3">
    <source>
        <dbReference type="Proteomes" id="UP000198372"/>
    </source>
</evidence>
<gene>
    <name evidence="2" type="ORF">BQ2448_1300</name>
</gene>
<dbReference type="EMBL" id="FMSP01000005">
    <property type="protein sequence ID" value="SCV69906.1"/>
    <property type="molecule type" value="Genomic_DNA"/>
</dbReference>
<sequence>MVPDGRVEPEATEEASSYVGAGDGEKNRHQHKLGVGGRSVAPHDSRGGMRSVVATDEGGPEGGLSFLTVMTT</sequence>
<protein>
    <submittedName>
        <fullName evidence="2">BQ2448_1300 protein</fullName>
    </submittedName>
</protein>
<reference evidence="3" key="1">
    <citation type="submission" date="2016-09" db="EMBL/GenBank/DDBJ databases">
        <authorList>
            <person name="Jeantristanb JTB J.-T."/>
            <person name="Ricardo R."/>
        </authorList>
    </citation>
    <scope>NUCLEOTIDE SEQUENCE [LARGE SCALE GENOMIC DNA]</scope>
</reference>
<organism evidence="2 3">
    <name type="scientific">Microbotryum intermedium</name>
    <dbReference type="NCBI Taxonomy" id="269621"/>
    <lineage>
        <taxon>Eukaryota</taxon>
        <taxon>Fungi</taxon>
        <taxon>Dikarya</taxon>
        <taxon>Basidiomycota</taxon>
        <taxon>Pucciniomycotina</taxon>
        <taxon>Microbotryomycetes</taxon>
        <taxon>Microbotryales</taxon>
        <taxon>Microbotryaceae</taxon>
        <taxon>Microbotryum</taxon>
    </lineage>
</organism>
<proteinExistence type="predicted"/>
<dbReference type="Proteomes" id="UP000198372">
    <property type="component" value="Unassembled WGS sequence"/>
</dbReference>
<keyword evidence="3" id="KW-1185">Reference proteome</keyword>
<evidence type="ECO:0000313" key="2">
    <source>
        <dbReference type="EMBL" id="SCV69906.1"/>
    </source>
</evidence>
<feature type="region of interest" description="Disordered" evidence="1">
    <location>
        <begin position="1"/>
        <end position="72"/>
    </location>
</feature>
<evidence type="ECO:0000256" key="1">
    <source>
        <dbReference type="SAM" id="MobiDB-lite"/>
    </source>
</evidence>
<dbReference type="AlphaFoldDB" id="A0A238FFU4"/>